<dbReference type="Proteomes" id="UP000249619">
    <property type="component" value="Unassembled WGS sequence"/>
</dbReference>
<protein>
    <submittedName>
        <fullName evidence="1">Sesquiterpene cyclase protein</fullName>
    </submittedName>
</protein>
<dbReference type="EMBL" id="QGDH01000222">
    <property type="protein sequence ID" value="RAR02281.1"/>
    <property type="molecule type" value="Genomic_DNA"/>
</dbReference>
<dbReference type="OrthoDB" id="3693458at2759"/>
<comment type="caution">
    <text evidence="1">The sequence shown here is derived from an EMBL/GenBank/DDBJ whole genome shotgun (WGS) entry which is preliminary data.</text>
</comment>
<accession>A0A364MST4</accession>
<gene>
    <name evidence="1" type="ORF">DDE83_008632</name>
</gene>
<reference evidence="2" key="1">
    <citation type="submission" date="2018-05" db="EMBL/GenBank/DDBJ databases">
        <title>Draft genome sequence of Stemphylium lycopersici strain CIDEFI 213.</title>
        <authorList>
            <person name="Medina R."/>
            <person name="Franco M.E.E."/>
            <person name="Lucentini C.G."/>
            <person name="Saparrat M.C.N."/>
            <person name="Balatti P.A."/>
        </authorList>
    </citation>
    <scope>NUCLEOTIDE SEQUENCE [LARGE SCALE GENOMIC DNA]</scope>
    <source>
        <strain evidence="2">CIDEFI 213</strain>
    </source>
</reference>
<evidence type="ECO:0000313" key="2">
    <source>
        <dbReference type="Proteomes" id="UP000249619"/>
    </source>
</evidence>
<organism evidence="1 2">
    <name type="scientific">Stemphylium lycopersici</name>
    <name type="common">Tomato gray leaf spot disease fungus</name>
    <name type="synonym">Thyrospora lycopersici</name>
    <dbReference type="NCBI Taxonomy" id="183478"/>
    <lineage>
        <taxon>Eukaryota</taxon>
        <taxon>Fungi</taxon>
        <taxon>Dikarya</taxon>
        <taxon>Ascomycota</taxon>
        <taxon>Pezizomycotina</taxon>
        <taxon>Dothideomycetes</taxon>
        <taxon>Pleosporomycetidae</taxon>
        <taxon>Pleosporales</taxon>
        <taxon>Pleosporineae</taxon>
        <taxon>Pleosporaceae</taxon>
        <taxon>Stemphylium</taxon>
    </lineage>
</organism>
<proteinExistence type="predicted"/>
<evidence type="ECO:0000313" key="1">
    <source>
        <dbReference type="EMBL" id="RAR02281.1"/>
    </source>
</evidence>
<keyword evidence="2" id="KW-1185">Reference proteome</keyword>
<name>A0A364MST4_STELY</name>
<dbReference type="AlphaFoldDB" id="A0A364MST4"/>
<sequence>MVLSFRYLFKNLIKFEMIQVHGFIIAWHHARSSDFDVVLNENSLNTLLVSSLTQIITMKSKQAVDLTLFNSKDDDAFVWPIRYSYDYMSTNESSMPSFVDLSCFPDLAADTVKVEPVISAVHIEAGYSAGESGKITMNSIPVFPTNANLPWHSSIHYHFASDPTATKLLIEGGRSYAEVAAKELPILNDNWTRFSGYLWLAASEKRLKLLAETIVYVFIFDGSLLQQAMQATIKGLHDEDGIVGDGGAEVAARLIDFINHPPPPSEFSNLRGFLDYRITDAAVQ</sequence>